<keyword evidence="4 9" id="KW-0732">Signal</keyword>
<dbReference type="AlphaFoldDB" id="A0A834MCD5"/>
<dbReference type="GO" id="GO:0016231">
    <property type="term" value="F:beta-N-acetylglucosaminidase activity"/>
    <property type="evidence" value="ECO:0007669"/>
    <property type="project" value="TreeGrafter"/>
</dbReference>
<evidence type="ECO:0000256" key="7">
    <source>
        <dbReference type="ARBA" id="ARBA00023295"/>
    </source>
</evidence>
<evidence type="ECO:0000256" key="2">
    <source>
        <dbReference type="ARBA" id="ARBA00006285"/>
    </source>
</evidence>
<feature type="chain" id="PRO_5032835343" description="beta-N-acetylhexosaminidase" evidence="9">
    <location>
        <begin position="28"/>
        <end position="594"/>
    </location>
</feature>
<feature type="signal peptide" evidence="9">
    <location>
        <begin position="1"/>
        <end position="27"/>
    </location>
</feature>
<dbReference type="Pfam" id="PF00728">
    <property type="entry name" value="Glyco_hydro_20"/>
    <property type="match status" value="1"/>
</dbReference>
<evidence type="ECO:0000256" key="8">
    <source>
        <dbReference type="PIRSR" id="PIRSR625705-1"/>
    </source>
</evidence>
<dbReference type="GO" id="GO:0030203">
    <property type="term" value="P:glycosaminoglycan metabolic process"/>
    <property type="evidence" value="ECO:0007669"/>
    <property type="project" value="TreeGrafter"/>
</dbReference>
<evidence type="ECO:0000256" key="5">
    <source>
        <dbReference type="ARBA" id="ARBA00022801"/>
    </source>
</evidence>
<dbReference type="PANTHER" id="PTHR22600:SF42">
    <property type="entry name" value="BETA-N-ACETYLHEXOSAMINIDASE"/>
    <property type="match status" value="1"/>
</dbReference>
<comment type="caution">
    <text evidence="12">The sequence shown here is derived from an EMBL/GenBank/DDBJ whole genome shotgun (WGS) entry which is preliminary data.</text>
</comment>
<dbReference type="Proteomes" id="UP000625711">
    <property type="component" value="Unassembled WGS sequence"/>
</dbReference>
<dbReference type="Gene3D" id="3.20.20.80">
    <property type="entry name" value="Glycosidases"/>
    <property type="match status" value="1"/>
</dbReference>
<evidence type="ECO:0000313" key="13">
    <source>
        <dbReference type="Proteomes" id="UP000625711"/>
    </source>
</evidence>
<proteinExistence type="inferred from homology"/>
<dbReference type="Pfam" id="PF14845">
    <property type="entry name" value="Glycohydro_20b2"/>
    <property type="match status" value="1"/>
</dbReference>
<accession>A0A834MCD5</accession>
<comment type="catalytic activity">
    <reaction evidence="1">
        <text>Hydrolysis of terminal non-reducing N-acetyl-D-hexosamine residues in N-acetyl-beta-D-hexosaminides.</text>
        <dbReference type="EC" id="3.2.1.52"/>
    </reaction>
</comment>
<evidence type="ECO:0000259" key="10">
    <source>
        <dbReference type="Pfam" id="PF00728"/>
    </source>
</evidence>
<reference evidence="12" key="1">
    <citation type="submission" date="2020-08" db="EMBL/GenBank/DDBJ databases">
        <title>Genome sequencing and assembly of the red palm weevil Rhynchophorus ferrugineus.</title>
        <authorList>
            <person name="Dias G.B."/>
            <person name="Bergman C.M."/>
            <person name="Manee M."/>
        </authorList>
    </citation>
    <scope>NUCLEOTIDE SEQUENCE</scope>
    <source>
        <strain evidence="12">AA-2017</strain>
        <tissue evidence="12">Whole larva</tissue>
    </source>
</reference>
<dbReference type="EC" id="3.2.1.52" evidence="3"/>
<evidence type="ECO:0000256" key="6">
    <source>
        <dbReference type="ARBA" id="ARBA00023180"/>
    </source>
</evidence>
<dbReference type="CDD" id="cd06562">
    <property type="entry name" value="GH20_HexA_HexB-like"/>
    <property type="match status" value="1"/>
</dbReference>
<dbReference type="InterPro" id="IPR015883">
    <property type="entry name" value="Glyco_hydro_20_cat"/>
</dbReference>
<name>A0A834MCD5_RHYFE</name>
<feature type="active site" description="Proton donor" evidence="8">
    <location>
        <position position="368"/>
    </location>
</feature>
<evidence type="ECO:0000256" key="3">
    <source>
        <dbReference type="ARBA" id="ARBA00012663"/>
    </source>
</evidence>
<protein>
    <recommendedName>
        <fullName evidence="3">beta-N-acetylhexosaminidase</fullName>
        <ecNumber evidence="3">3.2.1.52</ecNumber>
    </recommendedName>
</protein>
<evidence type="ECO:0000259" key="11">
    <source>
        <dbReference type="Pfam" id="PF14845"/>
    </source>
</evidence>
<dbReference type="FunFam" id="3.20.20.80:FF:000063">
    <property type="entry name" value="Beta-hexosaminidase"/>
    <property type="match status" value="1"/>
</dbReference>
<dbReference type="EMBL" id="JAACXV010013673">
    <property type="protein sequence ID" value="KAF7272834.1"/>
    <property type="molecule type" value="Genomic_DNA"/>
</dbReference>
<keyword evidence="13" id="KW-1185">Reference proteome</keyword>
<dbReference type="GO" id="GO:0005975">
    <property type="term" value="P:carbohydrate metabolic process"/>
    <property type="evidence" value="ECO:0007669"/>
    <property type="project" value="InterPro"/>
</dbReference>
<dbReference type="InterPro" id="IPR017853">
    <property type="entry name" value="GH"/>
</dbReference>
<dbReference type="PANTHER" id="PTHR22600">
    <property type="entry name" value="BETA-HEXOSAMINIDASE"/>
    <property type="match status" value="1"/>
</dbReference>
<sequence length="594" mass="66131">MRALTSSKAGCLDVILVLCVLAGFVSARWAWKCDGGGCERTSSLGDGLTVDEYPSLELCRLVCGSSGGVWPIPSVYSVLNKELLYLDVANITFNIKTNDDASKAFLTDVLSYFKDSVGPASLNCSETVTSLSINVEARSESLNLNWDTNETYTLNGQGSSITIVGETVFGVRHGLETLLQLIVKDGACFASISSYVISDKPFYKHRGLLLDTARNYLSVDMIKRNIVGMAMSKLNVLHWHMSDSQSFPFVSSRVLNMSRYGAYGDEKVYSPEQVLDLIRFAKIRGVRIIPEIDGPAHVGNGWQWGPEAGLGNLVVCQNKQPWRSYCIQPPCGQLNPANQNIYEVLKNIYNDIVDLWKNLEAFHMGGDEVYIPCWNSSSEILKYIGNNRTEERFLDLWAEFQAKALEVFDSVNGGSSASAIVWTSSLTAPGVVENSLPNDRYVIQTWVPNSDNLPEELLALGYRVIISTKDSWYLDHGFWGSTSYYTWRKVYDNKILTDDGVLGGEVCMWGELVDDNNVESRVWPRAAAAAERLWSNPSTTSVSAEKRFFVQNRRLADRGIRTSVVTPEYCVQNENDCDVKLALFIPSSRSRILV</sequence>
<dbReference type="SUPFAM" id="SSF51445">
    <property type="entry name" value="(Trans)glycosidases"/>
    <property type="match status" value="1"/>
</dbReference>
<feature type="domain" description="Beta-hexosaminidase eukaryotic type N-terminal" evidence="11">
    <location>
        <begin position="69"/>
        <end position="181"/>
    </location>
</feature>
<evidence type="ECO:0000313" key="12">
    <source>
        <dbReference type="EMBL" id="KAF7272834.1"/>
    </source>
</evidence>
<dbReference type="OrthoDB" id="428480at2759"/>
<dbReference type="SUPFAM" id="SSF55545">
    <property type="entry name" value="beta-N-acetylhexosaminidase-like domain"/>
    <property type="match status" value="1"/>
</dbReference>
<dbReference type="GO" id="GO:0005886">
    <property type="term" value="C:plasma membrane"/>
    <property type="evidence" value="ECO:0007669"/>
    <property type="project" value="TreeGrafter"/>
</dbReference>
<dbReference type="PRINTS" id="PR00738">
    <property type="entry name" value="GLHYDRLASE20"/>
</dbReference>
<evidence type="ECO:0000256" key="1">
    <source>
        <dbReference type="ARBA" id="ARBA00001231"/>
    </source>
</evidence>
<gene>
    <name evidence="12" type="ORF">GWI33_014398</name>
</gene>
<evidence type="ECO:0000256" key="9">
    <source>
        <dbReference type="SAM" id="SignalP"/>
    </source>
</evidence>
<dbReference type="InterPro" id="IPR029019">
    <property type="entry name" value="HEX_eukaryotic_N"/>
</dbReference>
<feature type="domain" description="Glycoside hydrolase family 20 catalytic" evidence="10">
    <location>
        <begin position="203"/>
        <end position="536"/>
    </location>
</feature>
<keyword evidence="6" id="KW-0325">Glycoprotein</keyword>
<dbReference type="InterPro" id="IPR025705">
    <property type="entry name" value="Beta_hexosaminidase_sua/sub"/>
</dbReference>
<organism evidence="12 13">
    <name type="scientific">Rhynchophorus ferrugineus</name>
    <name type="common">Red palm weevil</name>
    <name type="synonym">Curculio ferrugineus</name>
    <dbReference type="NCBI Taxonomy" id="354439"/>
    <lineage>
        <taxon>Eukaryota</taxon>
        <taxon>Metazoa</taxon>
        <taxon>Ecdysozoa</taxon>
        <taxon>Arthropoda</taxon>
        <taxon>Hexapoda</taxon>
        <taxon>Insecta</taxon>
        <taxon>Pterygota</taxon>
        <taxon>Neoptera</taxon>
        <taxon>Endopterygota</taxon>
        <taxon>Coleoptera</taxon>
        <taxon>Polyphaga</taxon>
        <taxon>Cucujiformia</taxon>
        <taxon>Curculionidae</taxon>
        <taxon>Dryophthorinae</taxon>
        <taxon>Rhynchophorus</taxon>
    </lineage>
</organism>
<dbReference type="Gene3D" id="3.30.379.10">
    <property type="entry name" value="Chitobiase/beta-hexosaminidase domain 2-like"/>
    <property type="match status" value="1"/>
</dbReference>
<comment type="similarity">
    <text evidence="2">Belongs to the glycosyl hydrolase 20 family.</text>
</comment>
<evidence type="ECO:0000256" key="4">
    <source>
        <dbReference type="ARBA" id="ARBA00022729"/>
    </source>
</evidence>
<dbReference type="InterPro" id="IPR029018">
    <property type="entry name" value="Hex-like_dom2"/>
</dbReference>
<keyword evidence="5" id="KW-0378">Hydrolase</keyword>
<keyword evidence="7" id="KW-0326">Glycosidase</keyword>